<dbReference type="AlphaFoldDB" id="A0A1B6IXR9"/>
<keyword evidence="1" id="KW-1133">Transmembrane helix</keyword>
<dbReference type="EMBL" id="GECU01016003">
    <property type="protein sequence ID" value="JAS91703.1"/>
    <property type="molecule type" value="Transcribed_RNA"/>
</dbReference>
<reference evidence="2" key="1">
    <citation type="submission" date="2015-11" db="EMBL/GenBank/DDBJ databases">
        <title>De novo transcriptome assembly of four potential Pierce s Disease insect vectors from Arizona vineyards.</title>
        <authorList>
            <person name="Tassone E.E."/>
        </authorList>
    </citation>
    <scope>NUCLEOTIDE SEQUENCE</scope>
</reference>
<sequence length="116" mass="13272">VLLMCLSGSEFVFKFVKSEVLFLCNEKSYLNIMNKYLSATLVMIVLLVGMAEIYLALSWDENMANGKWNVTLKWALLRGEAQPETPLSYWSQYFNISQKPSNNIIINATLPEDQIL</sequence>
<evidence type="ECO:0000256" key="1">
    <source>
        <dbReference type="SAM" id="Phobius"/>
    </source>
</evidence>
<proteinExistence type="predicted"/>
<organism evidence="2">
    <name type="scientific">Homalodisca liturata</name>
    <dbReference type="NCBI Taxonomy" id="320908"/>
    <lineage>
        <taxon>Eukaryota</taxon>
        <taxon>Metazoa</taxon>
        <taxon>Ecdysozoa</taxon>
        <taxon>Arthropoda</taxon>
        <taxon>Hexapoda</taxon>
        <taxon>Insecta</taxon>
        <taxon>Pterygota</taxon>
        <taxon>Neoptera</taxon>
        <taxon>Paraneoptera</taxon>
        <taxon>Hemiptera</taxon>
        <taxon>Auchenorrhyncha</taxon>
        <taxon>Membracoidea</taxon>
        <taxon>Cicadellidae</taxon>
        <taxon>Cicadellinae</taxon>
        <taxon>Proconiini</taxon>
        <taxon>Homalodisca</taxon>
    </lineage>
</organism>
<feature type="non-terminal residue" evidence="2">
    <location>
        <position position="1"/>
    </location>
</feature>
<gene>
    <name evidence="2" type="ORF">g.10214</name>
</gene>
<accession>A0A1B6IXR9</accession>
<evidence type="ECO:0000313" key="2">
    <source>
        <dbReference type="EMBL" id="JAS91703.1"/>
    </source>
</evidence>
<name>A0A1B6IXR9_9HEMI</name>
<feature type="transmembrane region" description="Helical" evidence="1">
    <location>
        <begin position="36"/>
        <end position="57"/>
    </location>
</feature>
<protein>
    <submittedName>
        <fullName evidence="2">Uncharacterized protein</fullName>
    </submittedName>
</protein>
<keyword evidence="1" id="KW-0812">Transmembrane</keyword>
<keyword evidence="1" id="KW-0472">Membrane</keyword>